<accession>A0ABD2MFS8</accession>
<comment type="caution">
    <text evidence="2">The sequence shown here is derived from an EMBL/GenBank/DDBJ whole genome shotgun (WGS) entry which is preliminary data.</text>
</comment>
<protein>
    <recommendedName>
        <fullName evidence="4">DFP2</fullName>
    </recommendedName>
</protein>
<feature type="chain" id="PRO_5044756201" description="DFP2" evidence="1">
    <location>
        <begin position="18"/>
        <end position="368"/>
    </location>
</feature>
<dbReference type="EMBL" id="JABFTP020000001">
    <property type="protein sequence ID" value="KAL3265260.1"/>
    <property type="molecule type" value="Genomic_DNA"/>
</dbReference>
<reference evidence="2 3" key="1">
    <citation type="journal article" date="2021" name="BMC Biol.">
        <title>Horizontally acquired antibacterial genes associated with adaptive radiation of ladybird beetles.</title>
        <authorList>
            <person name="Li H.S."/>
            <person name="Tang X.F."/>
            <person name="Huang Y.H."/>
            <person name="Xu Z.Y."/>
            <person name="Chen M.L."/>
            <person name="Du X.Y."/>
            <person name="Qiu B.Y."/>
            <person name="Chen P.T."/>
            <person name="Zhang W."/>
            <person name="Slipinski A."/>
            <person name="Escalona H.E."/>
            <person name="Waterhouse R.M."/>
            <person name="Zwick A."/>
            <person name="Pang H."/>
        </authorList>
    </citation>
    <scope>NUCLEOTIDE SEQUENCE [LARGE SCALE GENOMIC DNA]</scope>
    <source>
        <strain evidence="2">SYSU2018</strain>
    </source>
</reference>
<organism evidence="2 3">
    <name type="scientific">Cryptolaemus montrouzieri</name>
    <dbReference type="NCBI Taxonomy" id="559131"/>
    <lineage>
        <taxon>Eukaryota</taxon>
        <taxon>Metazoa</taxon>
        <taxon>Ecdysozoa</taxon>
        <taxon>Arthropoda</taxon>
        <taxon>Hexapoda</taxon>
        <taxon>Insecta</taxon>
        <taxon>Pterygota</taxon>
        <taxon>Neoptera</taxon>
        <taxon>Endopterygota</taxon>
        <taxon>Coleoptera</taxon>
        <taxon>Polyphaga</taxon>
        <taxon>Cucujiformia</taxon>
        <taxon>Coccinelloidea</taxon>
        <taxon>Coccinellidae</taxon>
        <taxon>Scymninae</taxon>
        <taxon>Scymnini</taxon>
        <taxon>Cryptolaemus</taxon>
    </lineage>
</organism>
<keyword evidence="1" id="KW-0732">Signal</keyword>
<dbReference type="Proteomes" id="UP001516400">
    <property type="component" value="Unassembled WGS sequence"/>
</dbReference>
<keyword evidence="3" id="KW-1185">Reference proteome</keyword>
<evidence type="ECO:0000313" key="2">
    <source>
        <dbReference type="EMBL" id="KAL3265260.1"/>
    </source>
</evidence>
<gene>
    <name evidence="2" type="ORF">HHI36_009474</name>
</gene>
<feature type="signal peptide" evidence="1">
    <location>
        <begin position="1"/>
        <end position="17"/>
    </location>
</feature>
<name>A0ABD2MFS8_9CUCU</name>
<sequence>MLRIHIAILTVIGLANASPGFLDFSDGKIGVNFNGYHASAGLGSEGRLHAQAGTPWGAQAGAGAAGQTAGVNEGRLYAGATAGGGISAAAGLAGGVSGEGSYGGSYAGASSGGKQVEVFKEKSVSAEASGGISAAYKSHVVAPVTKHIQVGVVKKPVQVDVVHEVAVAAPIPVPPPEPKPVTTVIQKTVIPNYEKKIVKVPSYEEKVVRVPTVIEKEVWVPAPPTIIEKEVQVPQPAPPPPPPTVVQTVETYPVVYKTKFRKHPHFLFRKHFSIGGGYGGGYDGGYAGAYTGNVGTTGGGTYAATVTKTANPEFYNDIFNIPVSTLGAVNKFLNGLSSGVSASGSVDVSKSVGVSKSFSAGGAVSAYH</sequence>
<evidence type="ECO:0000313" key="3">
    <source>
        <dbReference type="Proteomes" id="UP001516400"/>
    </source>
</evidence>
<dbReference type="AlphaFoldDB" id="A0ABD2MFS8"/>
<proteinExistence type="predicted"/>
<evidence type="ECO:0000256" key="1">
    <source>
        <dbReference type="SAM" id="SignalP"/>
    </source>
</evidence>
<evidence type="ECO:0008006" key="4">
    <source>
        <dbReference type="Google" id="ProtNLM"/>
    </source>
</evidence>